<dbReference type="OrthoDB" id="9775140at2"/>
<dbReference type="InterPro" id="IPR011896">
    <property type="entry name" value="OFOB"/>
</dbReference>
<evidence type="ECO:0000256" key="7">
    <source>
        <dbReference type="ARBA" id="ARBA00023004"/>
    </source>
</evidence>
<evidence type="ECO:0000256" key="2">
    <source>
        <dbReference type="ARBA" id="ARBA00001964"/>
    </source>
</evidence>
<dbReference type="NCBIfam" id="TIGR02177">
    <property type="entry name" value="PorB_KorB"/>
    <property type="match status" value="1"/>
</dbReference>
<dbReference type="GO" id="GO:0051536">
    <property type="term" value="F:iron-sulfur cluster binding"/>
    <property type="evidence" value="ECO:0007669"/>
    <property type="project" value="UniProtKB-KW"/>
</dbReference>
<name>A0A833HRK3_9FIRM</name>
<feature type="domain" description="Pyruvate ferredoxin oxidoreductase beta subunit C-terminal" evidence="11">
    <location>
        <begin position="199"/>
        <end position="252"/>
    </location>
</feature>
<gene>
    <name evidence="12" type="ORF">F8153_00595</name>
</gene>
<comment type="caution">
    <text evidence="12">The sequence shown here is derived from an EMBL/GenBank/DDBJ whole genome shotgun (WGS) entry which is preliminary data.</text>
</comment>
<evidence type="ECO:0000256" key="9">
    <source>
        <dbReference type="ARBA" id="ARBA00023052"/>
    </source>
</evidence>
<keyword evidence="9" id="KW-0786">Thiamine pyrophosphate</keyword>
<dbReference type="EMBL" id="WBZB01000003">
    <property type="protein sequence ID" value="KAB3533447.1"/>
    <property type="molecule type" value="Genomic_DNA"/>
</dbReference>
<dbReference type="AlphaFoldDB" id="A0A833HRK3"/>
<evidence type="ECO:0000259" key="10">
    <source>
        <dbReference type="Pfam" id="PF02775"/>
    </source>
</evidence>
<evidence type="ECO:0000256" key="8">
    <source>
        <dbReference type="ARBA" id="ARBA00023014"/>
    </source>
</evidence>
<keyword evidence="4" id="KW-0479">Metal-binding</keyword>
<proteinExistence type="predicted"/>
<evidence type="ECO:0000259" key="11">
    <source>
        <dbReference type="Pfam" id="PF12367"/>
    </source>
</evidence>
<dbReference type="CDD" id="cd03375">
    <property type="entry name" value="TPP_OGFOR"/>
    <property type="match status" value="1"/>
</dbReference>
<dbReference type="Gene3D" id="3.40.50.970">
    <property type="match status" value="1"/>
</dbReference>
<keyword evidence="6" id="KW-0560">Oxidoreductase</keyword>
<keyword evidence="8" id="KW-0411">Iron-sulfur</keyword>
<dbReference type="Pfam" id="PF12367">
    <property type="entry name" value="PFO_beta_C"/>
    <property type="match status" value="1"/>
</dbReference>
<dbReference type="PANTHER" id="PTHR48084">
    <property type="entry name" value="2-OXOGLUTARATE OXIDOREDUCTASE SUBUNIT KORB-RELATED"/>
    <property type="match status" value="1"/>
</dbReference>
<reference evidence="12 13" key="1">
    <citation type="submission" date="2019-10" db="EMBL/GenBank/DDBJ databases">
        <title>Alkaliphilus serpentinus sp. nov. and Alkaliphilus pronyensis sp. nov., two novel anaerobic alkaliphilic species isolated from the serpentinized-hosted hydrothermal field of the Prony Bay (New Caledonia).</title>
        <authorList>
            <person name="Postec A."/>
        </authorList>
    </citation>
    <scope>NUCLEOTIDE SEQUENCE [LARGE SCALE GENOMIC DNA]</scope>
    <source>
        <strain evidence="12 13">LacT</strain>
    </source>
</reference>
<evidence type="ECO:0000256" key="5">
    <source>
        <dbReference type="ARBA" id="ARBA00022842"/>
    </source>
</evidence>
<keyword evidence="7" id="KW-0408">Iron</keyword>
<keyword evidence="5" id="KW-0460">Magnesium</keyword>
<dbReference type="InterPro" id="IPR011766">
    <property type="entry name" value="TPP_enzyme_TPP-bd"/>
</dbReference>
<evidence type="ECO:0000313" key="12">
    <source>
        <dbReference type="EMBL" id="KAB3533447.1"/>
    </source>
</evidence>
<dbReference type="InterPro" id="IPR032686">
    <property type="entry name" value="PFO_beta_C"/>
</dbReference>
<dbReference type="GO" id="GO:0016625">
    <property type="term" value="F:oxidoreductase activity, acting on the aldehyde or oxo group of donors, iron-sulfur protein as acceptor"/>
    <property type="evidence" value="ECO:0007669"/>
    <property type="project" value="UniProtKB-ARBA"/>
</dbReference>
<evidence type="ECO:0000256" key="3">
    <source>
        <dbReference type="ARBA" id="ARBA00001966"/>
    </source>
</evidence>
<dbReference type="GO" id="GO:0046872">
    <property type="term" value="F:metal ion binding"/>
    <property type="evidence" value="ECO:0007669"/>
    <property type="project" value="UniProtKB-KW"/>
</dbReference>
<evidence type="ECO:0000313" key="13">
    <source>
        <dbReference type="Proteomes" id="UP000465601"/>
    </source>
</evidence>
<evidence type="ECO:0000256" key="6">
    <source>
        <dbReference type="ARBA" id="ARBA00023002"/>
    </source>
</evidence>
<dbReference type="InterPro" id="IPR029061">
    <property type="entry name" value="THDP-binding"/>
</dbReference>
<protein>
    <submittedName>
        <fullName evidence="12">2-oxoacid:ferredoxin oxidoreductase subunit beta</fullName>
    </submittedName>
</protein>
<dbReference type="SUPFAM" id="SSF52518">
    <property type="entry name" value="Thiamin diphosphate-binding fold (THDP-binding)"/>
    <property type="match status" value="1"/>
</dbReference>
<dbReference type="RefSeq" id="WP_151864406.1">
    <property type="nucleotide sequence ID" value="NZ_WBZB01000003.1"/>
</dbReference>
<accession>A0A833HRK3</accession>
<comment type="cofactor">
    <cofactor evidence="3">
        <name>[4Fe-4S] cluster</name>
        <dbReference type="ChEBI" id="CHEBI:49883"/>
    </cofactor>
</comment>
<evidence type="ECO:0000256" key="1">
    <source>
        <dbReference type="ARBA" id="ARBA00001946"/>
    </source>
</evidence>
<dbReference type="InterPro" id="IPR051457">
    <property type="entry name" value="2-oxoacid:Fd_oxidoreductase"/>
</dbReference>
<comment type="cofactor">
    <cofactor evidence="2">
        <name>thiamine diphosphate</name>
        <dbReference type="ChEBI" id="CHEBI:58937"/>
    </cofactor>
</comment>
<keyword evidence="13" id="KW-1185">Reference proteome</keyword>
<comment type="cofactor">
    <cofactor evidence="1">
        <name>Mg(2+)</name>
        <dbReference type="ChEBI" id="CHEBI:18420"/>
    </cofactor>
</comment>
<organism evidence="12 13">
    <name type="scientific">Alkaliphilus serpentinus</name>
    <dbReference type="NCBI Taxonomy" id="1482731"/>
    <lineage>
        <taxon>Bacteria</taxon>
        <taxon>Bacillati</taxon>
        <taxon>Bacillota</taxon>
        <taxon>Clostridia</taxon>
        <taxon>Peptostreptococcales</taxon>
        <taxon>Natronincolaceae</taxon>
        <taxon>Alkaliphilus</taxon>
    </lineage>
</organism>
<dbReference type="PANTHER" id="PTHR48084:SF4">
    <property type="entry name" value="2-OXOGLUTARATE OXIDOREDUCTASE SUBUNIT KORB"/>
    <property type="match status" value="1"/>
</dbReference>
<sequence length="284" mass="31053">MSATKDYSNNVNPTWCPGCGHFSILRALQIAASRLEIPKESLVSVSGIGCSGRLSGYMSSYGFHGIHGRSLPIAQGIKLSNKDLTVVASGGDGDGFAIGLSHTLHAIRRNIDMTYVVMNNQVYGLTKGHTSPLSDVGFVTKSTPYGAIDSPIRPGILTLSSGATFFAQGFSAFQEELVEIIIKAIQHKGFSLVNVFSPCVTYNKVNTYQWFRHQLVNLQEDENYNPNDLQGAFNTLLNTNGLCTGLVYQRVDSEGRSETNDTPLSKLDLKITEEEFNRLMNAFK</sequence>
<dbReference type="Proteomes" id="UP000465601">
    <property type="component" value="Unassembled WGS sequence"/>
</dbReference>
<dbReference type="GO" id="GO:0030976">
    <property type="term" value="F:thiamine pyrophosphate binding"/>
    <property type="evidence" value="ECO:0007669"/>
    <property type="project" value="InterPro"/>
</dbReference>
<dbReference type="GO" id="GO:0045333">
    <property type="term" value="P:cellular respiration"/>
    <property type="evidence" value="ECO:0007669"/>
    <property type="project" value="UniProtKB-ARBA"/>
</dbReference>
<evidence type="ECO:0000256" key="4">
    <source>
        <dbReference type="ARBA" id="ARBA00022723"/>
    </source>
</evidence>
<feature type="domain" description="Thiamine pyrophosphate enzyme TPP-binding" evidence="10">
    <location>
        <begin position="48"/>
        <end position="195"/>
    </location>
</feature>
<dbReference type="Pfam" id="PF02775">
    <property type="entry name" value="TPP_enzyme_C"/>
    <property type="match status" value="1"/>
</dbReference>